<dbReference type="EMBL" id="SEYY01021038">
    <property type="protein sequence ID" value="KAB7496788.1"/>
    <property type="molecule type" value="Genomic_DNA"/>
</dbReference>
<dbReference type="Pfam" id="PF07648">
    <property type="entry name" value="Kazal_2"/>
    <property type="match status" value="3"/>
</dbReference>
<proteinExistence type="predicted"/>
<keyword evidence="4" id="KW-0245">EGF-like domain</keyword>
<dbReference type="Proteomes" id="UP000326759">
    <property type="component" value="Unassembled WGS sequence"/>
</dbReference>
<dbReference type="InterPro" id="IPR002350">
    <property type="entry name" value="Kazal_dom"/>
</dbReference>
<dbReference type="InterPro" id="IPR000742">
    <property type="entry name" value="EGF"/>
</dbReference>
<dbReference type="AlphaFoldDB" id="A0A5N5SSD5"/>
<feature type="domain" description="Kazal-like" evidence="6">
    <location>
        <begin position="27"/>
        <end position="86"/>
    </location>
</feature>
<comment type="caution">
    <text evidence="4">Lacks conserved residue(s) required for the propagation of feature annotation.</text>
</comment>
<dbReference type="GO" id="GO:0005518">
    <property type="term" value="F:collagen binding"/>
    <property type="evidence" value="ECO:0007669"/>
    <property type="project" value="TreeGrafter"/>
</dbReference>
<comment type="caution">
    <text evidence="7">The sequence shown here is derived from an EMBL/GenBank/DDBJ whole genome shotgun (WGS) entry which is preliminary data.</text>
</comment>
<dbReference type="PROSITE" id="PS51465">
    <property type="entry name" value="KAZAL_2"/>
    <property type="match status" value="3"/>
</dbReference>
<dbReference type="GO" id="GO:0050840">
    <property type="term" value="F:extracellular matrix binding"/>
    <property type="evidence" value="ECO:0007669"/>
    <property type="project" value="TreeGrafter"/>
</dbReference>
<dbReference type="CDD" id="cd00104">
    <property type="entry name" value="KAZAL_FS"/>
    <property type="match status" value="3"/>
</dbReference>
<dbReference type="OrthoDB" id="6356737at2759"/>
<accession>A0A5N5SSD5</accession>
<dbReference type="FunFam" id="3.30.60.30:FF:000024">
    <property type="entry name" value="Transmembrane agrin"/>
    <property type="match status" value="1"/>
</dbReference>
<evidence type="ECO:0000259" key="5">
    <source>
        <dbReference type="PROSITE" id="PS50026"/>
    </source>
</evidence>
<feature type="disulfide bond" evidence="4">
    <location>
        <begin position="16"/>
        <end position="33"/>
    </location>
</feature>
<dbReference type="SMART" id="SM00280">
    <property type="entry name" value="KAZAL"/>
    <property type="match status" value="3"/>
</dbReference>
<feature type="domain" description="Kazal-like" evidence="6">
    <location>
        <begin position="174"/>
        <end position="228"/>
    </location>
</feature>
<dbReference type="SMART" id="SM00274">
    <property type="entry name" value="FOLN"/>
    <property type="match status" value="4"/>
</dbReference>
<dbReference type="InterPro" id="IPR003645">
    <property type="entry name" value="Fol_N"/>
</dbReference>
<evidence type="ECO:0000259" key="6">
    <source>
        <dbReference type="PROSITE" id="PS51465"/>
    </source>
</evidence>
<keyword evidence="8" id="KW-1185">Reference proteome</keyword>
<name>A0A5N5SSD5_9CRUS</name>
<evidence type="ECO:0000256" key="1">
    <source>
        <dbReference type="ARBA" id="ARBA00022729"/>
    </source>
</evidence>
<dbReference type="FunFam" id="3.30.60.30:FF:000040">
    <property type="entry name" value="Agrin, putative"/>
    <property type="match status" value="1"/>
</dbReference>
<dbReference type="PANTHER" id="PTHR13866:SF14">
    <property type="entry name" value="BM-40"/>
    <property type="match status" value="1"/>
</dbReference>
<evidence type="ECO:0000256" key="2">
    <source>
        <dbReference type="ARBA" id="ARBA00023157"/>
    </source>
</evidence>
<sequence length="344" mass="37349">MELIFCKNDPCSLYQCNYGAICVPSVSGPGATCQCPTDCSSYGVSLVQTSVCGSDGRNYENECELRKRACYDQRNIALKYTGICVEGRTREEGEVILGTSNPESSFGDKTRVRKWTVQNVRCVNSTEIVDLCVDVTTSAVGTMTPSAPPTAKHTQVNPCDSLTCLPGEECNIDVFGIARCECPPPCESVIRPVCGSDGVTYDNRCELWRNVCVKQENISVLYAGVCGEEGPCSDFTCEFGAVCVDRQGRPVCECPDCPAQLDPVCGSDGLSYDNECFLRSEACRQRRTIDIKYRGKCSGCEDKVCSNYGVCEANERGEGSCVCPDACPEVSNILFLTKNNNIAN</sequence>
<dbReference type="SUPFAM" id="SSF100895">
    <property type="entry name" value="Kazal-type serine protease inhibitors"/>
    <property type="match status" value="3"/>
</dbReference>
<organism evidence="7 8">
    <name type="scientific">Armadillidium nasatum</name>
    <dbReference type="NCBI Taxonomy" id="96803"/>
    <lineage>
        <taxon>Eukaryota</taxon>
        <taxon>Metazoa</taxon>
        <taxon>Ecdysozoa</taxon>
        <taxon>Arthropoda</taxon>
        <taxon>Crustacea</taxon>
        <taxon>Multicrustacea</taxon>
        <taxon>Malacostraca</taxon>
        <taxon>Eumalacostraca</taxon>
        <taxon>Peracarida</taxon>
        <taxon>Isopoda</taxon>
        <taxon>Oniscidea</taxon>
        <taxon>Crinocheta</taxon>
        <taxon>Armadillidiidae</taxon>
        <taxon>Armadillidium</taxon>
    </lineage>
</organism>
<dbReference type="FunFam" id="3.30.60.30:FF:000072">
    <property type="entry name" value="Agrin, putative"/>
    <property type="match status" value="1"/>
</dbReference>
<reference evidence="7 8" key="1">
    <citation type="journal article" date="2019" name="PLoS Biol.">
        <title>Sex chromosomes control vertical transmission of feminizing Wolbachia symbionts in an isopod.</title>
        <authorList>
            <person name="Becking T."/>
            <person name="Chebbi M.A."/>
            <person name="Giraud I."/>
            <person name="Moumen B."/>
            <person name="Laverre T."/>
            <person name="Caubet Y."/>
            <person name="Peccoud J."/>
            <person name="Gilbert C."/>
            <person name="Cordaux R."/>
        </authorList>
    </citation>
    <scope>NUCLEOTIDE SEQUENCE [LARGE SCALE GENOMIC DNA]</scope>
    <source>
        <strain evidence="7">ANa2</strain>
        <tissue evidence="7">Whole body excluding digestive tract and cuticle</tissue>
    </source>
</reference>
<protein>
    <submittedName>
        <fullName evidence="7">Follistatin</fullName>
    </submittedName>
</protein>
<keyword evidence="2 4" id="KW-1015">Disulfide bond</keyword>
<dbReference type="InterPro" id="IPR036058">
    <property type="entry name" value="Kazal_dom_sf"/>
</dbReference>
<evidence type="ECO:0000256" key="3">
    <source>
        <dbReference type="ARBA" id="ARBA00023180"/>
    </source>
</evidence>
<keyword evidence="1" id="KW-0732">Signal</keyword>
<dbReference type="Gene3D" id="3.30.60.30">
    <property type="match status" value="3"/>
</dbReference>
<evidence type="ECO:0000313" key="7">
    <source>
        <dbReference type="EMBL" id="KAB7496788.1"/>
    </source>
</evidence>
<dbReference type="GO" id="GO:0005509">
    <property type="term" value="F:calcium ion binding"/>
    <property type="evidence" value="ECO:0007669"/>
    <property type="project" value="TreeGrafter"/>
</dbReference>
<evidence type="ECO:0000256" key="4">
    <source>
        <dbReference type="PROSITE-ProRule" id="PRU00076"/>
    </source>
</evidence>
<dbReference type="PANTHER" id="PTHR13866">
    <property type="entry name" value="SPARC OSTEONECTIN"/>
    <property type="match status" value="1"/>
</dbReference>
<gene>
    <name evidence="7" type="primary">FST_0</name>
    <name evidence="7" type="ORF">Anas_01612</name>
</gene>
<keyword evidence="3" id="KW-0325">Glycoprotein</keyword>
<feature type="domain" description="Kazal-like" evidence="6">
    <location>
        <begin position="253"/>
        <end position="299"/>
    </location>
</feature>
<dbReference type="PROSITE" id="PS50026">
    <property type="entry name" value="EGF_3"/>
    <property type="match status" value="1"/>
</dbReference>
<dbReference type="GO" id="GO:0005615">
    <property type="term" value="C:extracellular space"/>
    <property type="evidence" value="ECO:0007669"/>
    <property type="project" value="TreeGrafter"/>
</dbReference>
<feature type="domain" description="EGF-like" evidence="5">
    <location>
        <begin position="7"/>
        <end position="40"/>
    </location>
</feature>
<evidence type="ECO:0000313" key="8">
    <source>
        <dbReference type="Proteomes" id="UP000326759"/>
    </source>
</evidence>